<dbReference type="RefSeq" id="XP_022630292.1">
    <property type="nucleotide sequence ID" value="XM_022775423.1"/>
</dbReference>
<dbReference type="FunFam" id="1.10.10.60:FF:000137">
    <property type="entry name" value="MYB DNA binding protein"/>
    <property type="match status" value="1"/>
</dbReference>
<evidence type="ECO:0000313" key="6">
    <source>
        <dbReference type="EMBL" id="CEP64082.1"/>
    </source>
</evidence>
<dbReference type="SUPFAM" id="SSF46689">
    <property type="entry name" value="Homeodomain-like"/>
    <property type="match status" value="1"/>
</dbReference>
<evidence type="ECO:0000256" key="2">
    <source>
        <dbReference type="ARBA" id="ARBA00023242"/>
    </source>
</evidence>
<proteinExistence type="predicted"/>
<dbReference type="GO" id="GO:0043035">
    <property type="term" value="F:chromatin insulator sequence binding"/>
    <property type="evidence" value="ECO:0007669"/>
    <property type="project" value="EnsemblFungi"/>
</dbReference>
<feature type="region of interest" description="Disordered" evidence="4">
    <location>
        <begin position="1"/>
        <end position="23"/>
    </location>
</feature>
<dbReference type="Pfam" id="PF00249">
    <property type="entry name" value="Myb_DNA-binding"/>
    <property type="match status" value="1"/>
</dbReference>
<dbReference type="Gene3D" id="1.10.10.60">
    <property type="entry name" value="Homeodomain-like"/>
    <property type="match status" value="1"/>
</dbReference>
<accession>A0A0C7NCL1</accession>
<feature type="compositionally biased region" description="Polar residues" evidence="4">
    <location>
        <begin position="495"/>
        <end position="504"/>
    </location>
</feature>
<dbReference type="Pfam" id="PF08558">
    <property type="entry name" value="TRF"/>
    <property type="match status" value="1"/>
</dbReference>
<dbReference type="OrthoDB" id="3366990at2759"/>
<evidence type="ECO:0000256" key="1">
    <source>
        <dbReference type="ARBA" id="ARBA00023125"/>
    </source>
</evidence>
<dbReference type="GO" id="GO:0032211">
    <property type="term" value="P:negative regulation of telomere maintenance via telomerase"/>
    <property type="evidence" value="ECO:0007669"/>
    <property type="project" value="EnsemblFungi"/>
</dbReference>
<dbReference type="PANTHER" id="PTHR47807">
    <property type="entry name" value="PROTEIN TBF1"/>
    <property type="match status" value="1"/>
</dbReference>
<feature type="domain" description="HTH myb-type" evidence="5">
    <location>
        <begin position="355"/>
        <end position="411"/>
    </location>
</feature>
<dbReference type="PROSITE" id="PS51294">
    <property type="entry name" value="HTH_MYB"/>
    <property type="match status" value="1"/>
</dbReference>
<protein>
    <submittedName>
        <fullName evidence="6">LALA0S10e01860g1_1</fullName>
    </submittedName>
</protein>
<sequence length="510" mass="57777">MPGASSADEFEDQSLSGKKPGRLHTELPFRTQLNIDSITLLENVSTQLLKLLKTSNIEVLMQLTVPNNADVVEAEVFDTLFELFVQVKKVYSELPLLRVSDVAPGLWLADEQCPYVLKSKESLILAAIRKANVATYLLSIMGRLQYGFSFLDDNFIEIFAPEGRELPSEVDRVLATSLGRLLKPQAVLYLNLKTQAYISAMDPWKECSAEELARTKQEILDQIFPANMKAFLLTKKRLRTNRLSPSEEDFMTRCSHRREKLAAHASIEELAREYDWMDFFREMFFYVQRNLTMLVWGRKNNDNLDCLDDSESGATDTNARPLASNPLPQSVDSPVGASSRSRTPPTLTKERRVDSRHKQKRLWTKQEEAALVEALKFNGPAWSKILELHGAGGSLSEALKRRTQVQLKDKARNWKMYFLKGGQPVPDYLTKVTGDLERDERSRLRFRKRAVKPSSATLNSDTSVSPHSEKELRQIATVGVLQTEPSRPLDKLETPNPTQTNFNGMASPEV</sequence>
<dbReference type="GO" id="GO:0003691">
    <property type="term" value="F:double-stranded telomeric DNA binding"/>
    <property type="evidence" value="ECO:0007669"/>
    <property type="project" value="TreeGrafter"/>
</dbReference>
<keyword evidence="2" id="KW-0539">Nucleus</keyword>
<dbReference type="CDD" id="cd11660">
    <property type="entry name" value="SANT_TRF"/>
    <property type="match status" value="1"/>
</dbReference>
<evidence type="ECO:0000256" key="4">
    <source>
        <dbReference type="SAM" id="MobiDB-lite"/>
    </source>
</evidence>
<dbReference type="GO" id="GO:0000781">
    <property type="term" value="C:chromosome, telomeric region"/>
    <property type="evidence" value="ECO:0007669"/>
    <property type="project" value="EnsemblFungi"/>
</dbReference>
<dbReference type="InterPro" id="IPR001005">
    <property type="entry name" value="SANT/Myb"/>
</dbReference>
<feature type="compositionally biased region" description="Polar residues" evidence="4">
    <location>
        <begin position="454"/>
        <end position="466"/>
    </location>
</feature>
<dbReference type="InterPro" id="IPR009057">
    <property type="entry name" value="Homeodomain-like_sf"/>
</dbReference>
<dbReference type="PANTHER" id="PTHR47807:SF1">
    <property type="entry name" value="PROTEIN TBF1"/>
    <property type="match status" value="1"/>
</dbReference>
<dbReference type="InterPro" id="IPR013867">
    <property type="entry name" value="Telomere_rpt-bd_fac_dimer_dom"/>
</dbReference>
<feature type="region of interest" description="Disordered" evidence="4">
    <location>
        <begin position="307"/>
        <end position="361"/>
    </location>
</feature>
<evidence type="ECO:0000256" key="3">
    <source>
        <dbReference type="ARBA" id="ARBA00023306"/>
    </source>
</evidence>
<organism evidence="6 7">
    <name type="scientific">Lachancea lanzarotensis</name>
    <dbReference type="NCBI Taxonomy" id="1245769"/>
    <lineage>
        <taxon>Eukaryota</taxon>
        <taxon>Fungi</taxon>
        <taxon>Dikarya</taxon>
        <taxon>Ascomycota</taxon>
        <taxon>Saccharomycotina</taxon>
        <taxon>Saccharomycetes</taxon>
        <taxon>Saccharomycetales</taxon>
        <taxon>Saccharomycetaceae</taxon>
        <taxon>Lachancea</taxon>
    </lineage>
</organism>
<dbReference type="GO" id="GO:0000981">
    <property type="term" value="F:DNA-binding transcription factor activity, RNA polymerase II-specific"/>
    <property type="evidence" value="ECO:0007669"/>
    <property type="project" value="EnsemblFungi"/>
</dbReference>
<feature type="compositionally biased region" description="Polar residues" evidence="4">
    <location>
        <begin position="326"/>
        <end position="346"/>
    </location>
</feature>
<feature type="region of interest" description="Disordered" evidence="4">
    <location>
        <begin position="449"/>
        <end position="510"/>
    </location>
</feature>
<keyword evidence="7" id="KW-1185">Reference proteome</keyword>
<dbReference type="SMART" id="SM00717">
    <property type="entry name" value="SANT"/>
    <property type="match status" value="1"/>
</dbReference>
<reference evidence="6 7" key="1">
    <citation type="submission" date="2014-12" db="EMBL/GenBank/DDBJ databases">
        <authorList>
            <person name="Neuveglise Cecile"/>
        </authorList>
    </citation>
    <scope>NUCLEOTIDE SEQUENCE [LARGE SCALE GENOMIC DNA]</scope>
    <source>
        <strain evidence="6 7">CBS 12615</strain>
    </source>
</reference>
<name>A0A0C7NCL1_9SACH</name>
<dbReference type="GO" id="GO:0042803">
    <property type="term" value="F:protein homodimerization activity"/>
    <property type="evidence" value="ECO:0007669"/>
    <property type="project" value="InterPro"/>
</dbReference>
<dbReference type="GeneID" id="34687613"/>
<gene>
    <name evidence="6" type="ORF">LALA0_S10e01860g</name>
</gene>
<keyword evidence="3" id="KW-0131">Cell cycle</keyword>
<dbReference type="HOGENOM" id="CLU_008791_4_0_1"/>
<dbReference type="InterPro" id="IPR017930">
    <property type="entry name" value="Myb_dom"/>
</dbReference>
<dbReference type="GO" id="GO:0006338">
    <property type="term" value="P:chromatin remodeling"/>
    <property type="evidence" value="ECO:0007669"/>
    <property type="project" value="EnsemblFungi"/>
</dbReference>
<evidence type="ECO:0000259" key="5">
    <source>
        <dbReference type="PROSITE" id="PS51294"/>
    </source>
</evidence>
<dbReference type="AlphaFoldDB" id="A0A0C7NCL1"/>
<dbReference type="GO" id="GO:0001015">
    <property type="term" value="P:snoRNA transcription by RNA polymerase II"/>
    <property type="evidence" value="ECO:0007669"/>
    <property type="project" value="EnsemblFungi"/>
</dbReference>
<dbReference type="EMBL" id="LN736369">
    <property type="protein sequence ID" value="CEP64082.1"/>
    <property type="molecule type" value="Genomic_DNA"/>
</dbReference>
<evidence type="ECO:0000313" key="7">
    <source>
        <dbReference type="Proteomes" id="UP000054304"/>
    </source>
</evidence>
<dbReference type="STRING" id="1245769.A0A0C7NCL1"/>
<dbReference type="InterPro" id="IPR052833">
    <property type="entry name" value="Telomeric_DNA-bd_trans-reg"/>
</dbReference>
<dbReference type="GO" id="GO:0010833">
    <property type="term" value="P:telomere maintenance via telomere lengthening"/>
    <property type="evidence" value="ECO:0007669"/>
    <property type="project" value="EnsemblFungi"/>
</dbReference>
<dbReference type="Proteomes" id="UP000054304">
    <property type="component" value="Unassembled WGS sequence"/>
</dbReference>
<keyword evidence="1" id="KW-0238">DNA-binding</keyword>
<dbReference type="GO" id="GO:0000978">
    <property type="term" value="F:RNA polymerase II cis-regulatory region sequence-specific DNA binding"/>
    <property type="evidence" value="ECO:0007669"/>
    <property type="project" value="EnsemblFungi"/>
</dbReference>